<feature type="chain" id="PRO_5007654880" evidence="1">
    <location>
        <begin position="28"/>
        <end position="352"/>
    </location>
</feature>
<proteinExistence type="predicted"/>
<feature type="domain" description="SRS" evidence="2">
    <location>
        <begin position="188"/>
        <end position="321"/>
    </location>
</feature>
<dbReference type="EMBL" id="CADU01000294">
    <property type="protein sequence ID" value="CCA30053.1"/>
    <property type="molecule type" value="Genomic_DNA"/>
</dbReference>
<feature type="domain" description="SRS" evidence="2">
    <location>
        <begin position="53"/>
        <end position="177"/>
    </location>
</feature>
<reference evidence="3" key="1">
    <citation type="submission" date="2011-03" db="EMBL/GenBank/DDBJ databases">
        <title>Comparative genomics and transcriptomics of Neospora caninum and Toxoplasma gondii.</title>
        <authorList>
            <person name="Reid A.J."/>
            <person name="Sohal A."/>
            <person name="Harris D."/>
            <person name="Quail M."/>
            <person name="Sanders M."/>
            <person name="Berriman M."/>
            <person name="Wastling J.M."/>
            <person name="Pain A."/>
        </authorList>
    </citation>
    <scope>NUCLEOTIDE SEQUENCE</scope>
    <source>
        <strain evidence="3">Liverpool</strain>
    </source>
</reference>
<evidence type="ECO:0000313" key="4">
    <source>
        <dbReference type="EMBL" id="CEL71266.1"/>
    </source>
</evidence>
<dbReference type="InterPro" id="IPR007226">
    <property type="entry name" value="SRS_dom"/>
</dbReference>
<dbReference type="SUPFAM" id="SSF74877">
    <property type="entry name" value="Major surface antigen p30, SAG1"/>
    <property type="match status" value="2"/>
</dbReference>
<accession>F0JB00</accession>
<keyword evidence="1" id="KW-0732">Signal</keyword>
<dbReference type="Gene3D" id="2.60.40.1320">
    <property type="entry name" value="SRS domain"/>
    <property type="match status" value="2"/>
</dbReference>
<sequence length="352" mass="37032">MSCEEVRLVAAVCFVACLSGLSTVAAAEAIQPNCTQQNQMTTYVCNEPGVGAKEVRNSSPTVTLSESSAGIAMECSPSTTFDFVPEADTKVCVTTAIEQQTLELCKATSNTSIQDFLTKDNDSSVPSWTQVQKTTKKKSLTVPPEALPLTDKSFFAGCSKTDQDLQNGKDCVVNVTVKARTSAVNDGVLTCAYGTEGNSSVPEVTLNSGNNSLTILCGSEGQMRPTKESFTAYHCAGSNTDGCTIANLTEIMPGFASSWWTTDEQNSNAPKLVIPVDGFPAQEETIVLGCNPNNNVTGTKRDEQGGETTSANLPTCKVKLTLAASTSVSQAPSVSFRGLCVLVFVPPVLLGT</sequence>
<reference evidence="4" key="3">
    <citation type="journal article" date="2015" name="PLoS ONE">
        <title>Comprehensive Evaluation of Toxoplasma gondii VEG and Neospora caninum LIV Genomes with Tachyzoite Stage Transcriptome and Proteome Defines Novel Transcript Features.</title>
        <authorList>
            <person name="Ramaprasad A."/>
            <person name="Mourier T."/>
            <person name="Naeem R."/>
            <person name="Malas T.B."/>
            <person name="Moussa E."/>
            <person name="Panigrahi A."/>
            <person name="Vermont S.J."/>
            <person name="Otto T.D."/>
            <person name="Wastling J."/>
            <person name="Pain A."/>
        </authorList>
    </citation>
    <scope>NUCLEOTIDE SEQUENCE</scope>
    <source>
        <strain evidence="4">Liverpool</strain>
    </source>
</reference>
<dbReference type="Pfam" id="PF04092">
    <property type="entry name" value="SAG"/>
    <property type="match status" value="2"/>
</dbReference>
<feature type="signal peptide" evidence="1">
    <location>
        <begin position="1"/>
        <end position="27"/>
    </location>
</feature>
<gene>
    <name evidence="4" type="ORF">BN1204_069240</name>
    <name evidence="3" type="ORF">NCLIV_069240</name>
</gene>
<name>F0JB00_NEOCL</name>
<dbReference type="VEuPathDB" id="ToxoDB:NCLIV_069240"/>
<dbReference type="EMBL" id="LN714488">
    <property type="protein sequence ID" value="CEL71266.1"/>
    <property type="molecule type" value="Genomic_DNA"/>
</dbReference>
<evidence type="ECO:0000259" key="2">
    <source>
        <dbReference type="Pfam" id="PF04092"/>
    </source>
</evidence>
<dbReference type="GO" id="GO:0016020">
    <property type="term" value="C:membrane"/>
    <property type="evidence" value="ECO:0007669"/>
    <property type="project" value="InterPro"/>
</dbReference>
<dbReference type="InterPro" id="IPR036755">
    <property type="entry name" value="SRS_dom_sf"/>
</dbReference>
<dbReference type="PRINTS" id="PR01801">
    <property type="entry name" value="SURFCEANTIGN"/>
</dbReference>
<protein>
    <submittedName>
        <fullName evidence="3">SRS domain-containing protein</fullName>
    </submittedName>
</protein>
<dbReference type="AlphaFoldDB" id="F0JB00"/>
<evidence type="ECO:0000256" key="1">
    <source>
        <dbReference type="SAM" id="SignalP"/>
    </source>
</evidence>
<organism>
    <name type="scientific">Neospora caninum (strain Liverpool)</name>
    <dbReference type="NCBI Taxonomy" id="572307"/>
    <lineage>
        <taxon>Eukaryota</taxon>
        <taxon>Sar</taxon>
        <taxon>Alveolata</taxon>
        <taxon>Apicomplexa</taxon>
        <taxon>Conoidasida</taxon>
        <taxon>Coccidia</taxon>
        <taxon>Eucoccidiorida</taxon>
        <taxon>Eimeriorina</taxon>
        <taxon>Sarcocystidae</taxon>
        <taxon>Neospora</taxon>
    </lineage>
</organism>
<reference evidence="3" key="2">
    <citation type="submission" date="2011-03" db="EMBL/GenBank/DDBJ databases">
        <authorList>
            <person name="Aslett M."/>
        </authorList>
    </citation>
    <scope>NUCLEOTIDE SEQUENCE</scope>
    <source>
        <strain evidence="3">Liverpool</strain>
    </source>
</reference>
<dbReference type="InterPro" id="IPR028352">
    <property type="entry name" value="Surface_antig_SAG1"/>
</dbReference>
<evidence type="ECO:0000313" key="3">
    <source>
        <dbReference type="EMBL" id="CCA30053.1"/>
    </source>
</evidence>